<dbReference type="Proteomes" id="UP000308891">
    <property type="component" value="Unassembled WGS sequence"/>
</dbReference>
<sequence>MGFFATTSIFVNATEFTNELRLCYHYGCSKQVSFEVSEAGRARLAEIFSDVGHANAERKAIADAIVELYREAAAHAPISADKGGNFGDGSADGRMDCVDHSENDTTFMRYLAGQGWLRHHRVEKPAWRAPWIVDLHYASRLTDAQSGEAWIVDSWFFDFGHKPVVLPYQQWKKGYTP</sequence>
<proteinExistence type="predicted"/>
<protein>
    <submittedName>
        <fullName evidence="1">Uncharacterized protein</fullName>
    </submittedName>
</protein>
<name>A0A4T0V1E8_9NEIS</name>
<reference evidence="1 2" key="1">
    <citation type="submission" date="2019-04" db="EMBL/GenBank/DDBJ databases">
        <title>Crenobacter sp. nov.</title>
        <authorList>
            <person name="Shi S."/>
        </authorList>
    </citation>
    <scope>NUCLEOTIDE SEQUENCE [LARGE SCALE GENOMIC DNA]</scope>
    <source>
        <strain evidence="1 2">GY 70310</strain>
    </source>
</reference>
<evidence type="ECO:0000313" key="2">
    <source>
        <dbReference type="Proteomes" id="UP000308891"/>
    </source>
</evidence>
<dbReference type="OrthoDB" id="6117634at2"/>
<organism evidence="1 2">
    <name type="scientific">Crenobacter intestini</name>
    <dbReference type="NCBI Taxonomy" id="2563443"/>
    <lineage>
        <taxon>Bacteria</taxon>
        <taxon>Pseudomonadati</taxon>
        <taxon>Pseudomonadota</taxon>
        <taxon>Betaproteobacteria</taxon>
        <taxon>Neisseriales</taxon>
        <taxon>Neisseriaceae</taxon>
        <taxon>Crenobacter</taxon>
    </lineage>
</organism>
<accession>A0A4T0V1E8</accession>
<dbReference type="AlphaFoldDB" id="A0A4T0V1E8"/>
<keyword evidence="2" id="KW-1185">Reference proteome</keyword>
<comment type="caution">
    <text evidence="1">The sequence shown here is derived from an EMBL/GenBank/DDBJ whole genome shotgun (WGS) entry which is preliminary data.</text>
</comment>
<evidence type="ECO:0000313" key="1">
    <source>
        <dbReference type="EMBL" id="TIC85382.1"/>
    </source>
</evidence>
<dbReference type="EMBL" id="STGJ01000003">
    <property type="protein sequence ID" value="TIC85382.1"/>
    <property type="molecule type" value="Genomic_DNA"/>
</dbReference>
<gene>
    <name evidence="1" type="ORF">E5K04_04070</name>
</gene>